<dbReference type="AlphaFoldDB" id="A0A5C4TJT3"/>
<feature type="transmembrane region" description="Helical" evidence="1">
    <location>
        <begin position="73"/>
        <end position="93"/>
    </location>
</feature>
<keyword evidence="1" id="KW-0472">Membrane</keyword>
<dbReference type="InterPro" id="IPR010406">
    <property type="entry name" value="DUF1003"/>
</dbReference>
<proteinExistence type="predicted"/>
<reference evidence="2 3" key="1">
    <citation type="submission" date="2018-05" db="EMBL/GenBank/DDBJ databases">
        <title>Lactobacillus sanfranciscensis Ah4 draft denome sequence.</title>
        <authorList>
            <person name="Zhang G."/>
        </authorList>
    </citation>
    <scope>NUCLEOTIDE SEQUENCE [LARGE SCALE GENOMIC DNA]</scope>
    <source>
        <strain evidence="2 3">Ah4</strain>
    </source>
</reference>
<dbReference type="PANTHER" id="PTHR41386">
    <property type="entry name" value="INTEGRAL MEMBRANE PROTEIN-RELATED"/>
    <property type="match status" value="1"/>
</dbReference>
<name>A0A5C4TJT3_FRUSA</name>
<gene>
    <name evidence="2" type="ORF">DID87_03735</name>
</gene>
<dbReference type="Pfam" id="PF06210">
    <property type="entry name" value="DUF1003"/>
    <property type="match status" value="1"/>
</dbReference>
<accession>A0A5C4TJT3</accession>
<protein>
    <submittedName>
        <fullName evidence="2">Cyclic nucleotide-binding protein</fullName>
    </submittedName>
</protein>
<evidence type="ECO:0000313" key="2">
    <source>
        <dbReference type="EMBL" id="TNK90477.1"/>
    </source>
</evidence>
<keyword evidence="1" id="KW-1133">Transmembrane helix</keyword>
<sequence>MKSTDFVCNRDILHYTLQHVDTLVQDDHKKLIKLDRRLAKTMTKANFKITDVNDVMKHSLTVGEKIANAVARFGGSWTFIIIFLIILATWMILNGMQLFGIHFDKYPFILLNLFLSCVAAIQAPIILMSQNRAADLDRMNAKNDYHVSLKSEQELRILHAKLDLLSREQMPHAISIAQIQLKMIGKLQREVNELHHDIRELKGQR</sequence>
<keyword evidence="1" id="KW-0812">Transmembrane</keyword>
<evidence type="ECO:0000313" key="3">
    <source>
        <dbReference type="Proteomes" id="UP000313312"/>
    </source>
</evidence>
<comment type="caution">
    <text evidence="2">The sequence shown here is derived from an EMBL/GenBank/DDBJ whole genome shotgun (WGS) entry which is preliminary data.</text>
</comment>
<evidence type="ECO:0000256" key="1">
    <source>
        <dbReference type="SAM" id="Phobius"/>
    </source>
</evidence>
<dbReference type="PANTHER" id="PTHR41386:SF1">
    <property type="entry name" value="MEMBRANE PROTEIN"/>
    <property type="match status" value="1"/>
</dbReference>
<organism evidence="2 3">
    <name type="scientific">Fructilactobacillus sanfranciscensis</name>
    <name type="common">Lactobacillus sanfranciscensis</name>
    <dbReference type="NCBI Taxonomy" id="1625"/>
    <lineage>
        <taxon>Bacteria</taxon>
        <taxon>Bacillati</taxon>
        <taxon>Bacillota</taxon>
        <taxon>Bacilli</taxon>
        <taxon>Lactobacillales</taxon>
        <taxon>Lactobacillaceae</taxon>
        <taxon>Fructilactobacillus</taxon>
    </lineage>
</organism>
<feature type="transmembrane region" description="Helical" evidence="1">
    <location>
        <begin position="108"/>
        <end position="129"/>
    </location>
</feature>
<dbReference type="Proteomes" id="UP000313312">
    <property type="component" value="Unassembled WGS sequence"/>
</dbReference>
<dbReference type="EMBL" id="QFCR01000009">
    <property type="protein sequence ID" value="TNK90477.1"/>
    <property type="molecule type" value="Genomic_DNA"/>
</dbReference>